<feature type="compositionally biased region" description="Acidic residues" evidence="4">
    <location>
        <begin position="316"/>
        <end position="345"/>
    </location>
</feature>
<dbReference type="InterPro" id="IPR050936">
    <property type="entry name" value="AP-1-like"/>
</dbReference>
<dbReference type="GO" id="GO:0001228">
    <property type="term" value="F:DNA-binding transcription activator activity, RNA polymerase II-specific"/>
    <property type="evidence" value="ECO:0007669"/>
    <property type="project" value="TreeGrafter"/>
</dbReference>
<dbReference type="Pfam" id="PF07716">
    <property type="entry name" value="bZIP_2"/>
    <property type="match status" value="1"/>
</dbReference>
<feature type="region of interest" description="Disordered" evidence="4">
    <location>
        <begin position="623"/>
        <end position="671"/>
    </location>
</feature>
<comment type="subcellular location">
    <subcellularLocation>
        <location evidence="1">Nucleus</location>
    </subcellularLocation>
</comment>
<evidence type="ECO:0000313" key="6">
    <source>
        <dbReference type="EMBL" id="KAE8266027.1"/>
    </source>
</evidence>
<feature type="region of interest" description="Disordered" evidence="4">
    <location>
        <begin position="283"/>
        <end position="377"/>
    </location>
</feature>
<dbReference type="CDD" id="cd14810">
    <property type="entry name" value="bZIP_u1"/>
    <property type="match status" value="1"/>
</dbReference>
<dbReference type="PANTHER" id="PTHR40621">
    <property type="entry name" value="TRANSCRIPTION FACTOR KAPC-RELATED"/>
    <property type="match status" value="1"/>
</dbReference>
<feature type="coiled-coil region" evidence="3">
    <location>
        <begin position="442"/>
        <end position="476"/>
    </location>
</feature>
<name>A0A8X7N422_9BASI</name>
<keyword evidence="3" id="KW-0175">Coiled coil</keyword>
<feature type="region of interest" description="Disordered" evidence="4">
    <location>
        <begin position="767"/>
        <end position="798"/>
    </location>
</feature>
<feature type="domain" description="BZIP" evidence="5">
    <location>
        <begin position="417"/>
        <end position="480"/>
    </location>
</feature>
<dbReference type="PROSITE" id="PS50217">
    <property type="entry name" value="BZIP"/>
    <property type="match status" value="1"/>
</dbReference>
<accession>A0A8X7N422</accession>
<reference evidence="6" key="1">
    <citation type="submission" date="2016-04" db="EMBL/GenBank/DDBJ databases">
        <authorList>
            <person name="Nguyen H.D."/>
            <person name="Samba Siva P."/>
            <person name="Cullis J."/>
            <person name="Levesque C.A."/>
            <person name="Hambleton S."/>
        </authorList>
    </citation>
    <scope>NUCLEOTIDE SEQUENCE</scope>
    <source>
        <strain evidence="6">DAOMC 236422</strain>
    </source>
</reference>
<dbReference type="InterPro" id="IPR004827">
    <property type="entry name" value="bZIP"/>
</dbReference>
<dbReference type="GO" id="GO:0090575">
    <property type="term" value="C:RNA polymerase II transcription regulator complex"/>
    <property type="evidence" value="ECO:0007669"/>
    <property type="project" value="TreeGrafter"/>
</dbReference>
<feature type="compositionally biased region" description="Polar residues" evidence="4">
    <location>
        <begin position="784"/>
        <end position="794"/>
    </location>
</feature>
<gene>
    <name evidence="6" type="ORF">A4X09_0g6320</name>
</gene>
<sequence>MATAVQPSLNLALQAAQQQQHQQQQQDPQQQSIATPESVTGIEEFLNLPPSALAHTASASAPAPASAKQQSQTQSQHRQPSPSPSPTQHQQPAKTTKQMHKPADIQTLATNAPIAAASLANGPPPPGSSPEVLFRYYLASELRRMGSPFDDSVIDKYVKQHTKTLDAARKAGSVSPAARLSPAPSSAVDGVALTGAPSSGAAAASAANVVSAANLLNGLIPPLAVSLTPSPFTLTASGMGNHASASIDTAAIFSPAMVGSSLPPASINPNLVHIAPASASSTTTTAAPLTNGATSMASTSSVKNEPRTPKVPSADLMDESDDSDGGIKDEDDDDDDVDEDDDEDSSMDRRERYGSENTSPSTSMQSANSKASSAHGKKVSSMSHSAFASPISILGVPASLAAISEDLRPSAEEYKKLSSKEKRQLRNKISARNFRTRRKEYIGQLEDQIADRDQIIEGLRQQVAQLTVVNRGLDEEVKTLKARTLSQTDVSRILDALQKNIGGAGMNPVSAASAAAGLSAMSEMGPPAAPIQHAGPTAVTLPTLAGPALARTPMRNSNSSTSLSDFFGGITNRPGTPMQTSRPSTPLSPLFPALGATSVSGAGNGSSSTSMIGFSPSLRPSFARRPSPASFNLGGSSSGSSSNSTIPTLGHAGPITQPNTKKDVAPNASADSFWAGSSSGLSGAPGSSPFGAGAGGFMQVHMTLVDELLFPAPTSAMRSQLPTAAAGKGTTSTAASKLAEVFADKLRQTHMQRATPQTLTPATQLPAYSSSRTTTSSGSDIKKTTMTPSTITRRSSIDKSDVPVTSSARVEVEDAFMRLLFGEGESEVEAEVLPTYQEATRTCGHMEQTLLSSPVPVYCKA</sequence>
<dbReference type="Proteomes" id="UP000078113">
    <property type="component" value="Unassembled WGS sequence"/>
</dbReference>
<dbReference type="SMART" id="SM00338">
    <property type="entry name" value="BRLZ"/>
    <property type="match status" value="1"/>
</dbReference>
<keyword evidence="7" id="KW-1185">Reference proteome</keyword>
<evidence type="ECO:0000256" key="4">
    <source>
        <dbReference type="SAM" id="MobiDB-lite"/>
    </source>
</evidence>
<feature type="compositionally biased region" description="Polar residues" evidence="4">
    <location>
        <begin position="1"/>
        <end position="11"/>
    </location>
</feature>
<comment type="caution">
    <text evidence="6">The sequence shown here is derived from an EMBL/GenBank/DDBJ whole genome shotgun (WGS) entry which is preliminary data.</text>
</comment>
<feature type="compositionally biased region" description="Polar residues" evidence="4">
    <location>
        <begin position="355"/>
        <end position="372"/>
    </location>
</feature>
<feature type="compositionally biased region" description="Low complexity" evidence="4">
    <location>
        <begin position="283"/>
        <end position="294"/>
    </location>
</feature>
<feature type="compositionally biased region" description="Low complexity" evidence="4">
    <location>
        <begin position="49"/>
        <end position="93"/>
    </location>
</feature>
<dbReference type="Gene3D" id="1.20.5.170">
    <property type="match status" value="1"/>
</dbReference>
<feature type="region of interest" description="Disordered" evidence="4">
    <location>
        <begin position="567"/>
        <end position="592"/>
    </location>
</feature>
<feature type="compositionally biased region" description="Polar residues" evidence="4">
    <location>
        <begin position="573"/>
        <end position="587"/>
    </location>
</feature>
<dbReference type="GO" id="GO:0000976">
    <property type="term" value="F:transcription cis-regulatory region binding"/>
    <property type="evidence" value="ECO:0007669"/>
    <property type="project" value="InterPro"/>
</dbReference>
<dbReference type="PANTHER" id="PTHR40621:SF10">
    <property type="entry name" value="BZIP DOMAIN-CONTAINING PROTEIN"/>
    <property type="match status" value="1"/>
</dbReference>
<dbReference type="EMBL" id="LWDG02000394">
    <property type="protein sequence ID" value="KAE8266027.1"/>
    <property type="molecule type" value="Genomic_DNA"/>
</dbReference>
<protein>
    <recommendedName>
        <fullName evidence="5">BZIP domain-containing protein</fullName>
    </recommendedName>
</protein>
<evidence type="ECO:0000256" key="3">
    <source>
        <dbReference type="SAM" id="Coils"/>
    </source>
</evidence>
<evidence type="ECO:0000313" key="7">
    <source>
        <dbReference type="Proteomes" id="UP000078113"/>
    </source>
</evidence>
<reference evidence="6" key="2">
    <citation type="journal article" date="2019" name="IMA Fungus">
        <title>Genome sequencing and comparison of five Tilletia species to identify candidate genes for the detection of regulated species infecting wheat.</title>
        <authorList>
            <person name="Nguyen H.D.T."/>
            <person name="Sultana T."/>
            <person name="Kesanakurti P."/>
            <person name="Hambleton S."/>
        </authorList>
    </citation>
    <scope>NUCLEOTIDE SEQUENCE</scope>
    <source>
        <strain evidence="6">DAOMC 236422</strain>
    </source>
</reference>
<evidence type="ECO:0000256" key="1">
    <source>
        <dbReference type="ARBA" id="ARBA00004123"/>
    </source>
</evidence>
<dbReference type="PROSITE" id="PS00036">
    <property type="entry name" value="BZIP_BASIC"/>
    <property type="match status" value="1"/>
</dbReference>
<dbReference type="SUPFAM" id="SSF57959">
    <property type="entry name" value="Leucine zipper domain"/>
    <property type="match status" value="1"/>
</dbReference>
<proteinExistence type="predicted"/>
<evidence type="ECO:0000259" key="5">
    <source>
        <dbReference type="PROSITE" id="PS50217"/>
    </source>
</evidence>
<feature type="compositionally biased region" description="Low complexity" evidence="4">
    <location>
        <begin position="634"/>
        <end position="644"/>
    </location>
</feature>
<feature type="region of interest" description="Disordered" evidence="4">
    <location>
        <begin position="1"/>
        <end position="101"/>
    </location>
</feature>
<dbReference type="AlphaFoldDB" id="A0A8X7N422"/>
<feature type="compositionally biased region" description="Low complexity" evidence="4">
    <location>
        <begin position="14"/>
        <end position="31"/>
    </location>
</feature>
<dbReference type="InterPro" id="IPR046347">
    <property type="entry name" value="bZIP_sf"/>
</dbReference>
<evidence type="ECO:0000256" key="2">
    <source>
        <dbReference type="ARBA" id="ARBA00023242"/>
    </source>
</evidence>
<feature type="compositionally biased region" description="Low complexity" evidence="4">
    <location>
        <begin position="767"/>
        <end position="779"/>
    </location>
</feature>
<organism evidence="6 7">
    <name type="scientific">Tilletia walkeri</name>
    <dbReference type="NCBI Taxonomy" id="117179"/>
    <lineage>
        <taxon>Eukaryota</taxon>
        <taxon>Fungi</taxon>
        <taxon>Dikarya</taxon>
        <taxon>Basidiomycota</taxon>
        <taxon>Ustilaginomycotina</taxon>
        <taxon>Exobasidiomycetes</taxon>
        <taxon>Tilletiales</taxon>
        <taxon>Tilletiaceae</taxon>
        <taxon>Tilletia</taxon>
    </lineage>
</organism>
<keyword evidence="2" id="KW-0539">Nucleus</keyword>